<organism evidence="2">
    <name type="scientific">Arundo donax</name>
    <name type="common">Giant reed</name>
    <name type="synonym">Donax arundinaceus</name>
    <dbReference type="NCBI Taxonomy" id="35708"/>
    <lineage>
        <taxon>Eukaryota</taxon>
        <taxon>Viridiplantae</taxon>
        <taxon>Streptophyta</taxon>
        <taxon>Embryophyta</taxon>
        <taxon>Tracheophyta</taxon>
        <taxon>Spermatophyta</taxon>
        <taxon>Magnoliopsida</taxon>
        <taxon>Liliopsida</taxon>
        <taxon>Poales</taxon>
        <taxon>Poaceae</taxon>
        <taxon>PACMAD clade</taxon>
        <taxon>Arundinoideae</taxon>
        <taxon>Arundineae</taxon>
        <taxon>Arundo</taxon>
    </lineage>
</organism>
<dbReference type="InterPro" id="IPR018289">
    <property type="entry name" value="MULE_transposase_dom"/>
</dbReference>
<reference evidence="2" key="2">
    <citation type="journal article" date="2015" name="Data Brief">
        <title>Shoot transcriptome of the giant reed, Arundo donax.</title>
        <authorList>
            <person name="Barrero R.A."/>
            <person name="Guerrero F.D."/>
            <person name="Moolhuijzen P."/>
            <person name="Goolsby J.A."/>
            <person name="Tidwell J."/>
            <person name="Bellgard S.E."/>
            <person name="Bellgard M.I."/>
        </authorList>
    </citation>
    <scope>NUCLEOTIDE SEQUENCE</scope>
    <source>
        <tissue evidence="2">Shoot tissue taken approximately 20 cm above the soil surface</tissue>
    </source>
</reference>
<proteinExistence type="predicted"/>
<reference evidence="2" key="1">
    <citation type="submission" date="2014-09" db="EMBL/GenBank/DDBJ databases">
        <authorList>
            <person name="Magalhaes I.L.F."/>
            <person name="Oliveira U."/>
            <person name="Santos F.R."/>
            <person name="Vidigal T.H.D.A."/>
            <person name="Brescovit A.D."/>
            <person name="Santos A.J."/>
        </authorList>
    </citation>
    <scope>NUCLEOTIDE SEQUENCE</scope>
    <source>
        <tissue evidence="2">Shoot tissue taken approximately 20 cm above the soil surface</tissue>
    </source>
</reference>
<evidence type="ECO:0000259" key="1">
    <source>
        <dbReference type="Pfam" id="PF10551"/>
    </source>
</evidence>
<sequence>MVEHSCKLEDVRTKHRNLTSSLIAHVLYDEIIEKHDMECSYIQVAIHKRFKYNISYSMAWRAKQKALERRFGSYEASYCNLPCVLDVLNSNNPGTYTTFQDIEGEEGGEVFTMFKRAFIASGPCISSFHHCRPLLCVDGTFLIGKYKGQILTDVGVDANNQILPVAFAFVESENKESWL</sequence>
<accession>A0A0A8ZA30</accession>
<dbReference type="PANTHER" id="PTHR31973">
    <property type="entry name" value="POLYPROTEIN, PUTATIVE-RELATED"/>
    <property type="match status" value="1"/>
</dbReference>
<feature type="domain" description="MULE transposase" evidence="1">
    <location>
        <begin position="135"/>
        <end position="178"/>
    </location>
</feature>
<evidence type="ECO:0000313" key="2">
    <source>
        <dbReference type="EMBL" id="JAD31722.1"/>
    </source>
</evidence>
<name>A0A0A8ZA30_ARUDO</name>
<dbReference type="AlphaFoldDB" id="A0A0A8ZA30"/>
<protein>
    <recommendedName>
        <fullName evidence="1">MULE transposase domain-containing protein</fullName>
    </recommendedName>
</protein>
<dbReference type="PANTHER" id="PTHR31973:SF195">
    <property type="entry name" value="MUDR FAMILY TRANSPOSASE"/>
    <property type="match status" value="1"/>
</dbReference>
<dbReference type="EMBL" id="GBRH01266173">
    <property type="protein sequence ID" value="JAD31722.1"/>
    <property type="molecule type" value="Transcribed_RNA"/>
</dbReference>
<dbReference type="Pfam" id="PF10551">
    <property type="entry name" value="MULE"/>
    <property type="match status" value="1"/>
</dbReference>